<organism evidence="1 2">
    <name type="scientific">Streptomyces andamanensis</name>
    <dbReference type="NCBI Taxonomy" id="1565035"/>
    <lineage>
        <taxon>Bacteria</taxon>
        <taxon>Bacillati</taxon>
        <taxon>Actinomycetota</taxon>
        <taxon>Actinomycetes</taxon>
        <taxon>Kitasatosporales</taxon>
        <taxon>Streptomycetaceae</taxon>
        <taxon>Streptomyces</taxon>
    </lineage>
</organism>
<evidence type="ECO:0000313" key="2">
    <source>
        <dbReference type="Proteomes" id="UP001595824"/>
    </source>
</evidence>
<dbReference type="RefSeq" id="WP_381738160.1">
    <property type="nucleotide sequence ID" value="NZ_JBHSDP010000009.1"/>
</dbReference>
<evidence type="ECO:0000313" key="1">
    <source>
        <dbReference type="EMBL" id="MFC4328102.1"/>
    </source>
</evidence>
<proteinExistence type="predicted"/>
<keyword evidence="2" id="KW-1185">Reference proteome</keyword>
<sequence>MVFLDVSGIDRRVRNEVTKRGLFLVSPEEDDREVYVFVCTDPNPNDCGFTRVGQVVGTGTSGELCKPYVMDGRDTEPPVSLTMLRGVFRNWEDGIKAVLDAYDTRT</sequence>
<accession>A0ABV8TBV0</accession>
<comment type="caution">
    <text evidence="1">The sequence shown here is derived from an EMBL/GenBank/DDBJ whole genome shotgun (WGS) entry which is preliminary data.</text>
</comment>
<reference evidence="2" key="1">
    <citation type="journal article" date="2019" name="Int. J. Syst. Evol. Microbiol.">
        <title>The Global Catalogue of Microorganisms (GCM) 10K type strain sequencing project: providing services to taxonomists for standard genome sequencing and annotation.</title>
        <authorList>
            <consortium name="The Broad Institute Genomics Platform"/>
            <consortium name="The Broad Institute Genome Sequencing Center for Infectious Disease"/>
            <person name="Wu L."/>
            <person name="Ma J."/>
        </authorList>
    </citation>
    <scope>NUCLEOTIDE SEQUENCE [LARGE SCALE GENOMIC DNA]</scope>
    <source>
        <strain evidence="2">PCU 347</strain>
    </source>
</reference>
<dbReference type="EMBL" id="JBHSDP010000009">
    <property type="protein sequence ID" value="MFC4328102.1"/>
    <property type="molecule type" value="Genomic_DNA"/>
</dbReference>
<gene>
    <name evidence="1" type="ORF">ACFPC0_09690</name>
</gene>
<protein>
    <submittedName>
        <fullName evidence="1">Uncharacterized protein</fullName>
    </submittedName>
</protein>
<dbReference type="Proteomes" id="UP001595824">
    <property type="component" value="Unassembled WGS sequence"/>
</dbReference>
<name>A0ABV8TBV0_9ACTN</name>